<feature type="region of interest" description="Disordered" evidence="1">
    <location>
        <begin position="1"/>
        <end position="27"/>
    </location>
</feature>
<keyword evidence="3" id="KW-1185">Reference proteome</keyword>
<dbReference type="RefSeq" id="WP_189701261.1">
    <property type="nucleotide sequence ID" value="NZ_BMTA01000025.1"/>
</dbReference>
<evidence type="ECO:0000256" key="1">
    <source>
        <dbReference type="SAM" id="MobiDB-lite"/>
    </source>
</evidence>
<gene>
    <name evidence="2" type="ORF">IPT68_02275</name>
</gene>
<protein>
    <submittedName>
        <fullName evidence="2">Uncharacterized protein</fullName>
    </submittedName>
</protein>
<evidence type="ECO:0000313" key="3">
    <source>
        <dbReference type="Proteomes" id="UP000594008"/>
    </source>
</evidence>
<name>A0A7M2T9P8_STRCW</name>
<proteinExistence type="predicted"/>
<sequence>MIATRRPVDAPDPAGVTGRYSDGQREARAATEAYDVACRRRPAVITDSLL</sequence>
<dbReference type="KEGG" id="schf:IPT68_02275"/>
<reference evidence="2 3" key="1">
    <citation type="submission" date="2020-10" db="EMBL/GenBank/DDBJ databases">
        <title>Streptomyces chromofuscus complate genome analysis.</title>
        <authorList>
            <person name="Anwar N."/>
        </authorList>
    </citation>
    <scope>NUCLEOTIDE SEQUENCE [LARGE SCALE GENOMIC DNA]</scope>
    <source>
        <strain evidence="2 3">DSM 40273</strain>
    </source>
</reference>
<dbReference type="Proteomes" id="UP000594008">
    <property type="component" value="Chromosome"/>
</dbReference>
<evidence type="ECO:0000313" key="2">
    <source>
        <dbReference type="EMBL" id="QOV44859.1"/>
    </source>
</evidence>
<dbReference type="AlphaFoldDB" id="A0A7M2T9P8"/>
<organism evidence="2 3">
    <name type="scientific">Streptomyces chromofuscus</name>
    <dbReference type="NCBI Taxonomy" id="42881"/>
    <lineage>
        <taxon>Bacteria</taxon>
        <taxon>Bacillati</taxon>
        <taxon>Actinomycetota</taxon>
        <taxon>Actinomycetes</taxon>
        <taxon>Kitasatosporales</taxon>
        <taxon>Streptomycetaceae</taxon>
        <taxon>Streptomyces</taxon>
    </lineage>
</organism>
<accession>A0A7M2T9P8</accession>
<dbReference type="EMBL" id="CP063374">
    <property type="protein sequence ID" value="QOV44859.1"/>
    <property type="molecule type" value="Genomic_DNA"/>
</dbReference>